<dbReference type="OrthoDB" id="207378at2759"/>
<keyword evidence="1" id="KW-0472">Membrane</keyword>
<evidence type="ECO:0000313" key="2">
    <source>
        <dbReference type="EMBL" id="EFO24752.1"/>
    </source>
</evidence>
<proteinExistence type="predicted"/>
<evidence type="ECO:0000256" key="1">
    <source>
        <dbReference type="SAM" id="Phobius"/>
    </source>
</evidence>
<dbReference type="AlphaFoldDB" id="A0A1S0U3Z7"/>
<organism evidence="2">
    <name type="scientific">Loa loa</name>
    <name type="common">Eye worm</name>
    <name type="synonym">Filaria loa</name>
    <dbReference type="NCBI Taxonomy" id="7209"/>
    <lineage>
        <taxon>Eukaryota</taxon>
        <taxon>Metazoa</taxon>
        <taxon>Ecdysozoa</taxon>
        <taxon>Nematoda</taxon>
        <taxon>Chromadorea</taxon>
        <taxon>Rhabditida</taxon>
        <taxon>Spirurina</taxon>
        <taxon>Spiruromorpha</taxon>
        <taxon>Filarioidea</taxon>
        <taxon>Onchocercidae</taxon>
        <taxon>Loa</taxon>
    </lineage>
</organism>
<dbReference type="GeneID" id="9941125"/>
<dbReference type="InParanoid" id="A0A1S0U3Z7"/>
<feature type="transmembrane region" description="Helical" evidence="1">
    <location>
        <begin position="54"/>
        <end position="74"/>
    </location>
</feature>
<accession>A0A1S0U3Z7</accession>
<dbReference type="RefSeq" id="XP_003139320.1">
    <property type="nucleotide sequence ID" value="XM_003139272.1"/>
</dbReference>
<dbReference type="KEGG" id="loa:LOAG_03735"/>
<keyword evidence="1" id="KW-1133">Transmembrane helix</keyword>
<reference evidence="2" key="1">
    <citation type="submission" date="2012-04" db="EMBL/GenBank/DDBJ databases">
        <title>The Genome Sequence of Loa loa.</title>
        <authorList>
            <consortium name="The Broad Institute Genome Sequencing Platform"/>
            <consortium name="Broad Institute Genome Sequencing Center for Infectious Disease"/>
            <person name="Nutman T.B."/>
            <person name="Fink D.L."/>
            <person name="Russ C."/>
            <person name="Young S."/>
            <person name="Zeng Q."/>
            <person name="Gargeya S."/>
            <person name="Alvarado L."/>
            <person name="Berlin A."/>
            <person name="Chapman S.B."/>
            <person name="Chen Z."/>
            <person name="Freedman E."/>
            <person name="Gellesch M."/>
            <person name="Goldberg J."/>
            <person name="Griggs A."/>
            <person name="Gujja S."/>
            <person name="Heilman E.R."/>
            <person name="Heiman D."/>
            <person name="Howarth C."/>
            <person name="Mehta T."/>
            <person name="Neiman D."/>
            <person name="Pearson M."/>
            <person name="Roberts A."/>
            <person name="Saif S."/>
            <person name="Shea T."/>
            <person name="Shenoy N."/>
            <person name="Sisk P."/>
            <person name="Stolte C."/>
            <person name="Sykes S."/>
            <person name="White J."/>
            <person name="Yandava C."/>
            <person name="Haas B."/>
            <person name="Henn M.R."/>
            <person name="Nusbaum C."/>
            <person name="Birren B."/>
        </authorList>
    </citation>
    <scope>NUCLEOTIDE SEQUENCE [LARGE SCALE GENOMIC DNA]</scope>
</reference>
<dbReference type="EMBL" id="JH712353">
    <property type="protein sequence ID" value="EFO24752.1"/>
    <property type="molecule type" value="Genomic_DNA"/>
</dbReference>
<dbReference type="CTD" id="9941125"/>
<name>A0A1S0U3Z7_LOALO</name>
<keyword evidence="1" id="KW-0812">Transmembrane</keyword>
<gene>
    <name evidence="2" type="ORF">LOAG_03735</name>
</gene>
<protein>
    <submittedName>
        <fullName evidence="2">Uncharacterized protein</fullName>
    </submittedName>
</protein>
<sequence>MPQRQEESNVTYRLALILHPSNNSCYLLSWYLTTDFQLQICAPILLIPLVLKPMLGYITASLIILFSTAANWVTVYKEYFLPTNFYMDIMDARMSSYISHSFLICQAPWIRFQLTNIICWSISEVFVLAGTEIDHMLNGQLYDLNVIHHQLLHQNLLLSFNH</sequence>